<dbReference type="EMBL" id="JAACJJ010000014">
    <property type="protein sequence ID" value="KAF5327273.1"/>
    <property type="molecule type" value="Genomic_DNA"/>
</dbReference>
<comment type="caution">
    <text evidence="3">The sequence shown here is derived from an EMBL/GenBank/DDBJ whole genome shotgun (WGS) entry which is preliminary data.</text>
</comment>
<organism evidence="3 4">
    <name type="scientific">Psilocybe cf. subviscida</name>
    <dbReference type="NCBI Taxonomy" id="2480587"/>
    <lineage>
        <taxon>Eukaryota</taxon>
        <taxon>Fungi</taxon>
        <taxon>Dikarya</taxon>
        <taxon>Basidiomycota</taxon>
        <taxon>Agaricomycotina</taxon>
        <taxon>Agaricomycetes</taxon>
        <taxon>Agaricomycetidae</taxon>
        <taxon>Agaricales</taxon>
        <taxon>Agaricineae</taxon>
        <taxon>Strophariaceae</taxon>
        <taxon>Psilocybe</taxon>
    </lineage>
</organism>
<evidence type="ECO:0000256" key="2">
    <source>
        <dbReference type="SAM" id="Phobius"/>
    </source>
</evidence>
<feature type="compositionally biased region" description="Polar residues" evidence="1">
    <location>
        <begin position="272"/>
        <end position="281"/>
    </location>
</feature>
<keyword evidence="2" id="KW-0812">Transmembrane</keyword>
<reference evidence="3 4" key="1">
    <citation type="journal article" date="2020" name="ISME J.">
        <title>Uncovering the hidden diversity of litter-decomposition mechanisms in mushroom-forming fungi.</title>
        <authorList>
            <person name="Floudas D."/>
            <person name="Bentzer J."/>
            <person name="Ahren D."/>
            <person name="Johansson T."/>
            <person name="Persson P."/>
            <person name="Tunlid A."/>
        </authorList>
    </citation>
    <scope>NUCLEOTIDE SEQUENCE [LARGE SCALE GENOMIC DNA]</scope>
    <source>
        <strain evidence="3 4">CBS 101986</strain>
    </source>
</reference>
<evidence type="ECO:0000256" key="1">
    <source>
        <dbReference type="SAM" id="MobiDB-lite"/>
    </source>
</evidence>
<feature type="transmembrane region" description="Helical" evidence="2">
    <location>
        <begin position="111"/>
        <end position="132"/>
    </location>
</feature>
<dbReference type="AlphaFoldDB" id="A0A8H5BQ36"/>
<protein>
    <submittedName>
        <fullName evidence="3">Uncharacterized protein</fullName>
    </submittedName>
</protein>
<feature type="transmembrane region" description="Helical" evidence="2">
    <location>
        <begin position="153"/>
        <end position="176"/>
    </location>
</feature>
<feature type="compositionally biased region" description="Polar residues" evidence="1">
    <location>
        <begin position="288"/>
        <end position="305"/>
    </location>
</feature>
<evidence type="ECO:0000313" key="3">
    <source>
        <dbReference type="EMBL" id="KAF5327273.1"/>
    </source>
</evidence>
<feature type="region of interest" description="Disordered" evidence="1">
    <location>
        <begin position="271"/>
        <end position="305"/>
    </location>
</feature>
<sequence>MYMVATLHLIFSGVRFYNSTYLAPEGTMAYLPDPNHWEFLGLIILVCIQTWLGDILVIYRCYFVWDNNLWLISVPVFLLLGTIGINVFVLYWFRHPAVLTLESGIHVLRSIYPLAFAQNFLTTALIILKIFLQHQASRKAGAINIGSSLGLIRIMRIVIESAAIYTIQILVLNILYFRNDNFQYVIQPAIIPSIGITFVLLALRIEASRHESATTKTDLGIRSSMIPQWLCEPDRKLDSEDGISLPAVDGTAVNGQKLAFQGENVVGRYQWDSESSPNSVTRPPATGSLLSSKNGSASTSDLRVV</sequence>
<name>A0A8H5BQ36_9AGAR</name>
<feature type="transmembrane region" description="Helical" evidence="2">
    <location>
        <begin position="40"/>
        <end position="62"/>
    </location>
</feature>
<evidence type="ECO:0000313" key="4">
    <source>
        <dbReference type="Proteomes" id="UP000567179"/>
    </source>
</evidence>
<gene>
    <name evidence="3" type="ORF">D9619_004247</name>
</gene>
<feature type="transmembrane region" description="Helical" evidence="2">
    <location>
        <begin position="182"/>
        <end position="203"/>
    </location>
</feature>
<keyword evidence="4" id="KW-1185">Reference proteome</keyword>
<feature type="transmembrane region" description="Helical" evidence="2">
    <location>
        <begin position="69"/>
        <end position="91"/>
    </location>
</feature>
<dbReference type="OrthoDB" id="3346544at2759"/>
<keyword evidence="2" id="KW-1133">Transmembrane helix</keyword>
<proteinExistence type="predicted"/>
<accession>A0A8H5BQ36</accession>
<dbReference type="Proteomes" id="UP000567179">
    <property type="component" value="Unassembled WGS sequence"/>
</dbReference>
<keyword evidence="2" id="KW-0472">Membrane</keyword>